<gene>
    <name evidence="4" type="ORF">TELCIR_03579</name>
</gene>
<evidence type="ECO:0000313" key="5">
    <source>
        <dbReference type="Proteomes" id="UP000230423"/>
    </source>
</evidence>
<dbReference type="InterPro" id="IPR036291">
    <property type="entry name" value="NAD(P)-bd_dom_sf"/>
</dbReference>
<name>A0A2G9UVZ6_TELCI</name>
<dbReference type="OrthoDB" id="191139at2759"/>
<evidence type="ECO:0000313" key="4">
    <source>
        <dbReference type="EMBL" id="PIO74415.1"/>
    </source>
</evidence>
<reference evidence="4 5" key="1">
    <citation type="submission" date="2015-09" db="EMBL/GenBank/DDBJ databases">
        <title>Draft genome of the parasitic nematode Teladorsagia circumcincta isolate WARC Sus (inbred).</title>
        <authorList>
            <person name="Mitreva M."/>
        </authorList>
    </citation>
    <scope>NUCLEOTIDE SEQUENCE [LARGE SCALE GENOMIC DNA]</scope>
    <source>
        <strain evidence="4 5">S</strain>
    </source>
</reference>
<dbReference type="PRINTS" id="PR00081">
    <property type="entry name" value="GDHRDH"/>
</dbReference>
<evidence type="ECO:0000256" key="1">
    <source>
        <dbReference type="ARBA" id="ARBA00023002"/>
    </source>
</evidence>
<dbReference type="Gene3D" id="3.40.50.720">
    <property type="entry name" value="NAD(P)-binding Rossmann-like Domain"/>
    <property type="match status" value="1"/>
</dbReference>
<keyword evidence="3" id="KW-1133">Transmembrane helix</keyword>
<evidence type="ECO:0000256" key="3">
    <source>
        <dbReference type="SAM" id="Phobius"/>
    </source>
</evidence>
<dbReference type="EMBL" id="KZ345283">
    <property type="protein sequence ID" value="PIO74415.1"/>
    <property type="molecule type" value="Genomic_DNA"/>
</dbReference>
<dbReference type="InterPro" id="IPR002347">
    <property type="entry name" value="SDR_fam"/>
</dbReference>
<dbReference type="PRINTS" id="PR00080">
    <property type="entry name" value="SDRFAMILY"/>
</dbReference>
<sequence length="338" mass="37833">MAEVRKSVAKKVGKPMDVETGESDHFVSYVLVFVVLCAAVYVVRRYFKGAQFSEHVSARGLVAVVTGANCGIGLETVYMLCRNEERGAEAKIKLAQMGCDSTRLINVRCDLADFSSVRECAKEILKEEDKVDILVNNAGVMFYPRYEKTVDGHEMTWQSNHLGHFLLTHLLLPAMEKAPKARIINVSSNLHRKSKSLDLATIDDKKKFGLFEPYNRSKLANVMHARGLTRHLHKLGIHQVTINSLHPGVVNSNLSRYTPLLKTPIREITAPFRWFFLKTDRDGAQTTLYLALSKKVDGVSGKYFADCKLASESPEALNDQACDDLYNYSLEQCGVADE</sequence>
<keyword evidence="5" id="KW-1185">Reference proteome</keyword>
<dbReference type="Proteomes" id="UP000230423">
    <property type="component" value="Unassembled WGS sequence"/>
</dbReference>
<keyword evidence="3" id="KW-0472">Membrane</keyword>
<feature type="transmembrane region" description="Helical" evidence="3">
    <location>
        <begin position="26"/>
        <end position="43"/>
    </location>
</feature>
<dbReference type="SUPFAM" id="SSF51735">
    <property type="entry name" value="NAD(P)-binding Rossmann-fold domains"/>
    <property type="match status" value="1"/>
</dbReference>
<keyword evidence="1" id="KW-0560">Oxidoreductase</keyword>
<keyword evidence="3" id="KW-0812">Transmembrane</keyword>
<dbReference type="Pfam" id="PF00106">
    <property type="entry name" value="adh_short"/>
    <property type="match status" value="1"/>
</dbReference>
<organism evidence="4 5">
    <name type="scientific">Teladorsagia circumcincta</name>
    <name type="common">Brown stomach worm</name>
    <name type="synonym">Ostertagia circumcincta</name>
    <dbReference type="NCBI Taxonomy" id="45464"/>
    <lineage>
        <taxon>Eukaryota</taxon>
        <taxon>Metazoa</taxon>
        <taxon>Ecdysozoa</taxon>
        <taxon>Nematoda</taxon>
        <taxon>Chromadorea</taxon>
        <taxon>Rhabditida</taxon>
        <taxon>Rhabditina</taxon>
        <taxon>Rhabditomorpha</taxon>
        <taxon>Strongyloidea</taxon>
        <taxon>Trichostrongylidae</taxon>
        <taxon>Teladorsagia</taxon>
    </lineage>
</organism>
<dbReference type="PANTHER" id="PTHR43157:SF31">
    <property type="entry name" value="PHOSPHATIDYLINOSITOL-GLYCAN BIOSYNTHESIS CLASS F PROTEIN"/>
    <property type="match status" value="1"/>
</dbReference>
<dbReference type="PANTHER" id="PTHR43157">
    <property type="entry name" value="PHOSPHATIDYLINOSITOL-GLYCAN BIOSYNTHESIS CLASS F PROTEIN-RELATED"/>
    <property type="match status" value="1"/>
</dbReference>
<accession>A0A2G9UVZ6</accession>
<dbReference type="GO" id="GO:0016491">
    <property type="term" value="F:oxidoreductase activity"/>
    <property type="evidence" value="ECO:0007669"/>
    <property type="project" value="UniProtKB-KW"/>
</dbReference>
<proteinExistence type="inferred from homology"/>
<protein>
    <submittedName>
        <fullName evidence="4">Oxidoreductase, short chain dehydrogenase/reductase family protein</fullName>
    </submittedName>
</protein>
<comment type="similarity">
    <text evidence="2">Belongs to the short-chain dehydrogenases/reductases (SDR) family.</text>
</comment>
<dbReference type="AlphaFoldDB" id="A0A2G9UVZ6"/>
<evidence type="ECO:0000256" key="2">
    <source>
        <dbReference type="RuleBase" id="RU000363"/>
    </source>
</evidence>
<dbReference type="CDD" id="cd05327">
    <property type="entry name" value="retinol-DH_like_SDR_c_like"/>
    <property type="match status" value="1"/>
</dbReference>